<accession>A0AAN4Z311</accession>
<dbReference type="EMBL" id="BTRK01000001">
    <property type="protein sequence ID" value="GMR31646.1"/>
    <property type="molecule type" value="Genomic_DNA"/>
</dbReference>
<comment type="caution">
    <text evidence="1">The sequence shown here is derived from an EMBL/GenBank/DDBJ whole genome shotgun (WGS) entry which is preliminary data.</text>
</comment>
<evidence type="ECO:0000313" key="2">
    <source>
        <dbReference type="Proteomes" id="UP001328107"/>
    </source>
</evidence>
<evidence type="ECO:0000313" key="1">
    <source>
        <dbReference type="EMBL" id="GMR31646.1"/>
    </source>
</evidence>
<reference evidence="2" key="1">
    <citation type="submission" date="2022-10" db="EMBL/GenBank/DDBJ databases">
        <title>Genome assembly of Pristionchus species.</title>
        <authorList>
            <person name="Yoshida K."/>
            <person name="Sommer R.J."/>
        </authorList>
    </citation>
    <scope>NUCLEOTIDE SEQUENCE [LARGE SCALE GENOMIC DNA]</scope>
    <source>
        <strain evidence="2">RS5460</strain>
    </source>
</reference>
<keyword evidence="2" id="KW-1185">Reference proteome</keyword>
<proteinExistence type="predicted"/>
<gene>
    <name evidence="1" type="ORF">PMAYCL1PPCAC_01841</name>
</gene>
<dbReference type="Proteomes" id="UP001328107">
    <property type="component" value="Unassembled WGS sequence"/>
</dbReference>
<name>A0AAN4Z311_9BILA</name>
<organism evidence="1 2">
    <name type="scientific">Pristionchus mayeri</name>
    <dbReference type="NCBI Taxonomy" id="1317129"/>
    <lineage>
        <taxon>Eukaryota</taxon>
        <taxon>Metazoa</taxon>
        <taxon>Ecdysozoa</taxon>
        <taxon>Nematoda</taxon>
        <taxon>Chromadorea</taxon>
        <taxon>Rhabditida</taxon>
        <taxon>Rhabditina</taxon>
        <taxon>Diplogasteromorpha</taxon>
        <taxon>Diplogasteroidea</taxon>
        <taxon>Neodiplogasteridae</taxon>
        <taxon>Pristionchus</taxon>
    </lineage>
</organism>
<dbReference type="AlphaFoldDB" id="A0AAN4Z311"/>
<protein>
    <submittedName>
        <fullName evidence="1">Uncharacterized protein</fullName>
    </submittedName>
</protein>
<sequence length="229" mass="26042">MCGTVKPITDYIFDNEVYFTVPSSLRATLRLAAISIKVASDWSADFYCEKVKFMLTNQLGTSKDDEVLQQAAWALVAMTKSDRSEWRKSTVDYQEDLQKLIDGSRGNDTRRKTTETAIYALVCRLSVVTDAERRKNPHTYKEFISKLVKEWLPINEVTEAFETVYSYLATLIRPGNAIRQSGRIRRSSTGIRPSAIDIDENLDRLLLIIGSALSKEGIWEGQDMIDLKE</sequence>
<feature type="non-terminal residue" evidence="1">
    <location>
        <position position="229"/>
    </location>
</feature>